<feature type="transmembrane region" description="Helical" evidence="9">
    <location>
        <begin position="81"/>
        <end position="100"/>
    </location>
</feature>
<keyword evidence="6 9" id="KW-1133">Transmembrane helix</keyword>
<feature type="transmembrane region" description="Helical" evidence="9">
    <location>
        <begin position="145"/>
        <end position="163"/>
    </location>
</feature>
<dbReference type="InterPro" id="IPR006741">
    <property type="entry name" value="AgrB"/>
</dbReference>
<comment type="caution">
    <text evidence="10">The sequence shown here is derived from an EMBL/GenBank/DDBJ whole genome shotgun (WGS) entry which is preliminary data.</text>
</comment>
<comment type="subcellular location">
    <subcellularLocation>
        <location evidence="9">Cell membrane</location>
        <topology evidence="9">Multi-pass membrane protein</topology>
    </subcellularLocation>
</comment>
<feature type="transmembrane region" description="Helical" evidence="9">
    <location>
        <begin position="44"/>
        <end position="69"/>
    </location>
</feature>
<evidence type="ECO:0000256" key="8">
    <source>
        <dbReference type="ARBA" id="ARBA00023136"/>
    </source>
</evidence>
<dbReference type="GO" id="GO:0005886">
    <property type="term" value="C:plasma membrane"/>
    <property type="evidence" value="ECO:0007669"/>
    <property type="project" value="UniProtKB-SubCell"/>
</dbReference>
<keyword evidence="4 9" id="KW-0812">Transmembrane</keyword>
<comment type="similarity">
    <text evidence="9">Belongs to the AgrB family.</text>
</comment>
<evidence type="ECO:0000256" key="9">
    <source>
        <dbReference type="HAMAP-Rule" id="MF_00784"/>
    </source>
</evidence>
<dbReference type="GO" id="GO:0008233">
    <property type="term" value="F:peptidase activity"/>
    <property type="evidence" value="ECO:0007669"/>
    <property type="project" value="UniProtKB-UniRule"/>
</dbReference>
<evidence type="ECO:0000256" key="5">
    <source>
        <dbReference type="ARBA" id="ARBA00022801"/>
    </source>
</evidence>
<dbReference type="RefSeq" id="WP_019166406.1">
    <property type="nucleotide sequence ID" value="NZ_JBBLVV010000008.1"/>
</dbReference>
<sequence length="188" mass="21172">MLLIDNGIEKMALKLQQRQNLSHIEFLKVRLGMQVVVINSFKAVVTYGLALLLNIFLYTLIVHLTFLALRGYSHGAHAKTSMLCHVQNIASFVVLPWLIVQYDISFQFLLSLSILAAMIVIKYAPAATKKRPIAPKRVKGLKIKSIIVFILLMALAFIVPAPYNRFVVYGVLLQSFTLLPIFSTKEEV</sequence>
<dbReference type="Proteomes" id="UP000218335">
    <property type="component" value="Unassembled WGS sequence"/>
</dbReference>
<evidence type="ECO:0000313" key="11">
    <source>
        <dbReference type="Proteomes" id="UP000218335"/>
    </source>
</evidence>
<gene>
    <name evidence="9" type="primary">agrB</name>
    <name evidence="10" type="ORF">B5C08_08125</name>
</gene>
<dbReference type="GO" id="GO:0009372">
    <property type="term" value="P:quorum sensing"/>
    <property type="evidence" value="ECO:0007669"/>
    <property type="project" value="UniProtKB-UniRule"/>
</dbReference>
<organism evidence="10 11">
    <name type="scientific">Staphylococcus delphini</name>
    <dbReference type="NCBI Taxonomy" id="53344"/>
    <lineage>
        <taxon>Bacteria</taxon>
        <taxon>Bacillati</taxon>
        <taxon>Bacillota</taxon>
        <taxon>Bacilli</taxon>
        <taxon>Bacillales</taxon>
        <taxon>Staphylococcaceae</taxon>
        <taxon>Staphylococcus</taxon>
        <taxon>Staphylococcus intermedius group</taxon>
    </lineage>
</organism>
<dbReference type="HAMAP" id="MF_00784">
    <property type="entry name" value="AgrB"/>
    <property type="match status" value="1"/>
</dbReference>
<keyword evidence="2 9" id="KW-0673">Quorum sensing</keyword>
<evidence type="ECO:0000313" key="10">
    <source>
        <dbReference type="EMBL" id="PCF54907.1"/>
    </source>
</evidence>
<evidence type="ECO:0000256" key="7">
    <source>
        <dbReference type="ARBA" id="ARBA00023026"/>
    </source>
</evidence>
<proteinExistence type="inferred from homology"/>
<comment type="function">
    <text evidence="9">Essential for the production of a quorum sensing system signal molecule, the autoinducing peptide (AIP). This quorum sensing system is responsible for the regulation of the expression of virulence factor genes. Involved in the proteolytic processing of AgrD, the precursor of AIP.</text>
</comment>
<dbReference type="GO" id="GO:0006508">
    <property type="term" value="P:proteolysis"/>
    <property type="evidence" value="ECO:0007669"/>
    <property type="project" value="UniProtKB-KW"/>
</dbReference>
<reference evidence="10 11" key="1">
    <citation type="journal article" date="2017" name="PLoS ONE">
        <title>Development of a real-time PCR for detection of Staphylococcus pseudintermedius using a novel automated comparison of whole-genome sequences.</title>
        <authorList>
            <person name="Verstappen K.M."/>
            <person name="Huijbregts L."/>
            <person name="Spaninks M."/>
            <person name="Wagenaar J.A."/>
            <person name="Fluit A.C."/>
            <person name="Duim B."/>
        </authorList>
    </citation>
    <scope>NUCLEOTIDE SEQUENCE [LARGE SCALE GENOMIC DNA]</scope>
    <source>
        <strain evidence="10 11">215070706401-1</strain>
    </source>
</reference>
<dbReference type="EMBL" id="MWUU01000009">
    <property type="protein sequence ID" value="PCF54907.1"/>
    <property type="molecule type" value="Genomic_DNA"/>
</dbReference>
<keyword evidence="3 9" id="KW-0645">Protease</keyword>
<keyword evidence="1 9" id="KW-1003">Cell membrane</keyword>
<evidence type="ECO:0000256" key="6">
    <source>
        <dbReference type="ARBA" id="ARBA00022989"/>
    </source>
</evidence>
<evidence type="ECO:0000256" key="4">
    <source>
        <dbReference type="ARBA" id="ARBA00022692"/>
    </source>
</evidence>
<dbReference type="EC" id="3.4.-.-" evidence="9"/>
<dbReference type="AlphaFoldDB" id="A0A2A4GXA9"/>
<evidence type="ECO:0000256" key="3">
    <source>
        <dbReference type="ARBA" id="ARBA00022670"/>
    </source>
</evidence>
<dbReference type="SMART" id="SM00793">
    <property type="entry name" value="AgrB"/>
    <property type="match status" value="1"/>
</dbReference>
<protein>
    <recommendedName>
        <fullName evidence="9">Accessory gene regulator protein B</fullName>
        <ecNumber evidence="9">3.4.-.-</ecNumber>
    </recommendedName>
</protein>
<evidence type="ECO:0000256" key="1">
    <source>
        <dbReference type="ARBA" id="ARBA00022475"/>
    </source>
</evidence>
<feature type="transmembrane region" description="Helical" evidence="9">
    <location>
        <begin position="106"/>
        <end position="124"/>
    </location>
</feature>
<keyword evidence="5 9" id="KW-0378">Hydrolase</keyword>
<keyword evidence="7 9" id="KW-0843">Virulence</keyword>
<accession>A0A2A4GXA9</accession>
<dbReference type="Pfam" id="PF04647">
    <property type="entry name" value="AgrB"/>
    <property type="match status" value="1"/>
</dbReference>
<name>A0A2A4GXA9_9STAP</name>
<evidence type="ECO:0000256" key="2">
    <source>
        <dbReference type="ARBA" id="ARBA00022654"/>
    </source>
</evidence>
<keyword evidence="8 9" id="KW-0472">Membrane</keyword>